<dbReference type="PANTHER" id="PTHR30244:SF34">
    <property type="entry name" value="DTDP-4-AMINO-4,6-DIDEOXYGALACTOSE TRANSAMINASE"/>
    <property type="match status" value="1"/>
</dbReference>
<dbReference type="InterPro" id="IPR000653">
    <property type="entry name" value="DegT/StrS_aminotransferase"/>
</dbReference>
<dbReference type="PIRSF" id="PIRSF000390">
    <property type="entry name" value="PLP_StrS"/>
    <property type="match status" value="1"/>
</dbReference>
<dbReference type="PANTHER" id="PTHR30244">
    <property type="entry name" value="TRANSAMINASE"/>
    <property type="match status" value="1"/>
</dbReference>
<dbReference type="GO" id="GO:0099620">
    <property type="term" value="F:UDP-4-amino-4-deoxy-L-arabinose aminotransferase"/>
    <property type="evidence" value="ECO:0007669"/>
    <property type="project" value="UniProtKB-EC"/>
</dbReference>
<gene>
    <name evidence="2" type="ORF">AAA799P11_00169</name>
</gene>
<keyword evidence="2" id="KW-0032">Aminotransferase</keyword>
<dbReference type="EMBL" id="JOSZ01000002">
    <property type="protein sequence ID" value="KFM20098.1"/>
    <property type="molecule type" value="Genomic_DNA"/>
</dbReference>
<dbReference type="Gene3D" id="3.40.640.10">
    <property type="entry name" value="Type I PLP-dependent aspartate aminotransferase-like (Major domain)"/>
    <property type="match status" value="1"/>
</dbReference>
<dbReference type="Pfam" id="PF01041">
    <property type="entry name" value="DegT_DnrJ_EryC1"/>
    <property type="match status" value="1"/>
</dbReference>
<keyword evidence="3" id="KW-1185">Reference proteome</keyword>
<accession>A0A087S2Z4</accession>
<dbReference type="Proteomes" id="UP000029387">
    <property type="component" value="Unassembled WGS sequence"/>
</dbReference>
<sequence length="360" mass="40842">MKKIKLFEPFTGKKEEEVIKKILNSHFWASGSGNGLVKKFEENFKNYVNSKECVAVSNGTAALHLALSMLDIRNKEVILPSMTFVATAHAIVLNGGKPVFADVNESSLCIDPKEIESKITKNTKAILPVHFGGFSADLKKISKIAKDFNISIVEDAAHAAGSKYNGQKIGSHGEFVCFSFHPVKNLAMPTGGIISINKKQSKEIVKKLHAKRWCGITERIETDYNIKEIGWNYYMNEFSAGIGLEQLKKLDTMNNIRKKIAKKYDKKLNIERKIPFNEECSFHIYWICIKNRKKFRKKLDENGIETGTHYKPVHHMDMYKIKSKLKITDNVSTELVSIPIHPNLTEENVEKIIQTINENV</sequence>
<dbReference type="Gene3D" id="3.90.1150.10">
    <property type="entry name" value="Aspartate Aminotransferase, domain 1"/>
    <property type="match status" value="1"/>
</dbReference>
<keyword evidence="1" id="KW-0663">Pyridoxal phosphate</keyword>
<evidence type="ECO:0000313" key="3">
    <source>
        <dbReference type="Proteomes" id="UP000029387"/>
    </source>
</evidence>
<organism evidence="2 3">
    <name type="scientific">Marine Group I thaumarchaeote SCGC AAA799-P11</name>
    <dbReference type="NCBI Taxonomy" id="1502295"/>
    <lineage>
        <taxon>Archaea</taxon>
        <taxon>Nitrososphaerota</taxon>
        <taxon>Marine Group I</taxon>
    </lineage>
</organism>
<keyword evidence="2" id="KW-0808">Transferase</keyword>
<protein>
    <submittedName>
        <fullName evidence="2">UDP-4-amino-4-deoxy-L-arabinose--oxoglutarate aminotransferase protein</fullName>
        <ecNumber evidence="2">2.6.1.87</ecNumber>
    </submittedName>
</protein>
<dbReference type="AlphaFoldDB" id="A0A087S2Z4"/>
<evidence type="ECO:0000256" key="1">
    <source>
        <dbReference type="RuleBase" id="RU004508"/>
    </source>
</evidence>
<reference evidence="2 3" key="1">
    <citation type="submission" date="2014-06" db="EMBL/GenBank/DDBJ databases">
        <authorList>
            <person name="Ngugi D.K."/>
            <person name="Blom J."/>
            <person name="Alam I."/>
            <person name="Rashid M."/>
            <person name="Baalawi W."/>
            <person name="Zhang G."/>
            <person name="Hikmawan T."/>
            <person name="Guan Y."/>
            <person name="Antunes A."/>
            <person name="Siam R."/>
            <person name="El-Dorry H."/>
            <person name="Bajic V."/>
            <person name="Stingl U."/>
        </authorList>
    </citation>
    <scope>NUCLEOTIDE SEQUENCE [LARGE SCALE GENOMIC DNA]</scope>
    <source>
        <strain evidence="2">SCGC AAA799-P11</strain>
    </source>
</reference>
<dbReference type="InterPro" id="IPR015424">
    <property type="entry name" value="PyrdxlP-dep_Trfase"/>
</dbReference>
<dbReference type="GO" id="GO:0030170">
    <property type="term" value="F:pyridoxal phosphate binding"/>
    <property type="evidence" value="ECO:0007669"/>
    <property type="project" value="TreeGrafter"/>
</dbReference>
<comment type="caution">
    <text evidence="2">The sequence shown here is derived from an EMBL/GenBank/DDBJ whole genome shotgun (WGS) entry which is preliminary data.</text>
</comment>
<evidence type="ECO:0000313" key="2">
    <source>
        <dbReference type="EMBL" id="KFM20098.1"/>
    </source>
</evidence>
<comment type="similarity">
    <text evidence="1">Belongs to the DegT/DnrJ/EryC1 family.</text>
</comment>
<dbReference type="CDD" id="cd00616">
    <property type="entry name" value="AHBA_syn"/>
    <property type="match status" value="1"/>
</dbReference>
<dbReference type="GO" id="GO:0000271">
    <property type="term" value="P:polysaccharide biosynthetic process"/>
    <property type="evidence" value="ECO:0007669"/>
    <property type="project" value="TreeGrafter"/>
</dbReference>
<name>A0A087S2Z4_9ARCH</name>
<dbReference type="SUPFAM" id="SSF53383">
    <property type="entry name" value="PLP-dependent transferases"/>
    <property type="match status" value="1"/>
</dbReference>
<dbReference type="InterPro" id="IPR015422">
    <property type="entry name" value="PyrdxlP-dep_Trfase_small"/>
</dbReference>
<dbReference type="EC" id="2.6.1.87" evidence="2"/>
<dbReference type="InterPro" id="IPR015421">
    <property type="entry name" value="PyrdxlP-dep_Trfase_major"/>
</dbReference>
<proteinExistence type="inferred from homology"/>